<feature type="transmembrane region" description="Helical" evidence="2">
    <location>
        <begin position="27"/>
        <end position="46"/>
    </location>
</feature>
<dbReference type="EMBL" id="HBIO01009651">
    <property type="protein sequence ID" value="CAE0462607.1"/>
    <property type="molecule type" value="Transcribed_RNA"/>
</dbReference>
<feature type="region of interest" description="Disordered" evidence="1">
    <location>
        <begin position="165"/>
        <end position="222"/>
    </location>
</feature>
<feature type="compositionally biased region" description="Basic and acidic residues" evidence="1">
    <location>
        <begin position="195"/>
        <end position="208"/>
    </location>
</feature>
<evidence type="ECO:0000256" key="1">
    <source>
        <dbReference type="SAM" id="MobiDB-lite"/>
    </source>
</evidence>
<proteinExistence type="predicted"/>
<gene>
    <name evidence="3" type="ORF">CDEB00056_LOCUS7448</name>
</gene>
<accession>A0A7S3Q202</accession>
<organism evidence="3">
    <name type="scientific">Chaetoceros debilis</name>
    <dbReference type="NCBI Taxonomy" id="122233"/>
    <lineage>
        <taxon>Eukaryota</taxon>
        <taxon>Sar</taxon>
        <taxon>Stramenopiles</taxon>
        <taxon>Ochrophyta</taxon>
        <taxon>Bacillariophyta</taxon>
        <taxon>Coscinodiscophyceae</taxon>
        <taxon>Chaetocerotophycidae</taxon>
        <taxon>Chaetocerotales</taxon>
        <taxon>Chaetocerotaceae</taxon>
        <taxon>Chaetoceros</taxon>
    </lineage>
</organism>
<keyword evidence="2" id="KW-0472">Membrane</keyword>
<keyword evidence="2" id="KW-1133">Transmembrane helix</keyword>
<protein>
    <submittedName>
        <fullName evidence="3">Uncharacterized protein</fullName>
    </submittedName>
</protein>
<feature type="transmembrane region" description="Helical" evidence="2">
    <location>
        <begin position="405"/>
        <end position="428"/>
    </location>
</feature>
<sequence>MVSTDECHVTFKPCFRNCDRHSSATCWSLFLGQLLLSFCLLLIARIKHRNGDRGTRTISGGTSIWSTVVSGFSKVTATIASGWRIRRRGGSNKNQESLLKEKEIFGADSRDRDIINGKNQKVLGDESFQFPINIASKTNFDTKNGSVKEGIACKVQDEKDSIISNHQADCGDTSGSSSGIDDKEEFGKPKRRVSILKDEKENSEKINKSGDGGSGLDVIRANDKPRRRTSVVRFKGDQSIEEIQDPNSSEHSIEKDSATKIQLNGNKVKLKALESKEPFLPDIIENGIDKEVVSSIYIYPNRQSSEGEIDISSHLDLSGSESISEDSLRNDQLSLTSELMASVKSRHQKNPVLRTWRSHLNFCKTNDDPFIRYPSPYSPEYVPLEQDSSLSLRVLKSILDQKETLGITISSLGYAFFTSALSSLLVILSRYEDAIYQNCPESADNFSYREWIQGNGATIRITLGM</sequence>
<dbReference type="AlphaFoldDB" id="A0A7S3Q202"/>
<feature type="compositionally biased region" description="Low complexity" evidence="1">
    <location>
        <begin position="170"/>
        <end position="179"/>
    </location>
</feature>
<evidence type="ECO:0000313" key="3">
    <source>
        <dbReference type="EMBL" id="CAE0462607.1"/>
    </source>
</evidence>
<reference evidence="3" key="1">
    <citation type="submission" date="2021-01" db="EMBL/GenBank/DDBJ databases">
        <authorList>
            <person name="Corre E."/>
            <person name="Pelletier E."/>
            <person name="Niang G."/>
            <person name="Scheremetjew M."/>
            <person name="Finn R."/>
            <person name="Kale V."/>
            <person name="Holt S."/>
            <person name="Cochrane G."/>
            <person name="Meng A."/>
            <person name="Brown T."/>
            <person name="Cohen L."/>
        </authorList>
    </citation>
    <scope>NUCLEOTIDE SEQUENCE</scope>
    <source>
        <strain evidence="3">MM31A-1</strain>
    </source>
</reference>
<keyword evidence="2" id="KW-0812">Transmembrane</keyword>
<evidence type="ECO:0000256" key="2">
    <source>
        <dbReference type="SAM" id="Phobius"/>
    </source>
</evidence>
<name>A0A7S3Q202_9STRA</name>